<sequence length="170" mass="19361">RQRALFLHPLASHHRSLLPQQPPRHRAQTRTQVRSQEALLVVWSHLGRSLESLPTLPSRRSDLKFHHLHNLPTPLQRLVISKACIHTPTPSLPKLSRGSTTHLILAHSLSLHPLPPITTRPLSLTLGKRDVRVDIAARQKSKGKGRVRLRRSCLDHCFIPFMRSSHANRD</sequence>
<feature type="non-terminal residue" evidence="1">
    <location>
        <position position="1"/>
    </location>
</feature>
<keyword evidence="2" id="KW-1185">Reference proteome</keyword>
<proteinExistence type="predicted"/>
<dbReference type="HOGENOM" id="CLU_1574472_0_0_1"/>
<gene>
    <name evidence="1" type="ORF">PAXRUDRAFT_658267</name>
</gene>
<name>A0A0D0CNC2_9AGAM</name>
<evidence type="ECO:0000313" key="1">
    <source>
        <dbReference type="EMBL" id="KIK72176.1"/>
    </source>
</evidence>
<reference evidence="2" key="2">
    <citation type="submission" date="2015-01" db="EMBL/GenBank/DDBJ databases">
        <title>Evolutionary Origins and Diversification of the Mycorrhizal Mutualists.</title>
        <authorList>
            <consortium name="DOE Joint Genome Institute"/>
            <consortium name="Mycorrhizal Genomics Consortium"/>
            <person name="Kohler A."/>
            <person name="Kuo A."/>
            <person name="Nagy L.G."/>
            <person name="Floudas D."/>
            <person name="Copeland A."/>
            <person name="Barry K.W."/>
            <person name="Cichocki N."/>
            <person name="Veneault-Fourrey C."/>
            <person name="LaButti K."/>
            <person name="Lindquist E.A."/>
            <person name="Lipzen A."/>
            <person name="Lundell T."/>
            <person name="Morin E."/>
            <person name="Murat C."/>
            <person name="Riley R."/>
            <person name="Ohm R."/>
            <person name="Sun H."/>
            <person name="Tunlid A."/>
            <person name="Henrissat B."/>
            <person name="Grigoriev I.V."/>
            <person name="Hibbett D.S."/>
            <person name="Martin F."/>
        </authorList>
    </citation>
    <scope>NUCLEOTIDE SEQUENCE [LARGE SCALE GENOMIC DNA]</scope>
    <source>
        <strain evidence="2">Ve08.2h10</strain>
    </source>
</reference>
<organism evidence="1 2">
    <name type="scientific">Paxillus rubicundulus Ve08.2h10</name>
    <dbReference type="NCBI Taxonomy" id="930991"/>
    <lineage>
        <taxon>Eukaryota</taxon>
        <taxon>Fungi</taxon>
        <taxon>Dikarya</taxon>
        <taxon>Basidiomycota</taxon>
        <taxon>Agaricomycotina</taxon>
        <taxon>Agaricomycetes</taxon>
        <taxon>Agaricomycetidae</taxon>
        <taxon>Boletales</taxon>
        <taxon>Paxilineae</taxon>
        <taxon>Paxillaceae</taxon>
        <taxon>Paxillus</taxon>
    </lineage>
</organism>
<dbReference type="InParanoid" id="A0A0D0CNC2"/>
<dbReference type="EMBL" id="KN831140">
    <property type="protein sequence ID" value="KIK72176.1"/>
    <property type="molecule type" value="Genomic_DNA"/>
</dbReference>
<protein>
    <submittedName>
        <fullName evidence="1">Unplaced genomic scaffold scaffold_6318, whole genome shotgun sequence</fullName>
    </submittedName>
</protein>
<reference evidence="1 2" key="1">
    <citation type="submission" date="2014-04" db="EMBL/GenBank/DDBJ databases">
        <authorList>
            <consortium name="DOE Joint Genome Institute"/>
            <person name="Kuo A."/>
            <person name="Kohler A."/>
            <person name="Jargeat P."/>
            <person name="Nagy L.G."/>
            <person name="Floudas D."/>
            <person name="Copeland A."/>
            <person name="Barry K.W."/>
            <person name="Cichocki N."/>
            <person name="Veneault-Fourrey C."/>
            <person name="LaButti K."/>
            <person name="Lindquist E.A."/>
            <person name="Lipzen A."/>
            <person name="Lundell T."/>
            <person name="Morin E."/>
            <person name="Murat C."/>
            <person name="Sun H."/>
            <person name="Tunlid A."/>
            <person name="Henrissat B."/>
            <person name="Grigoriev I.V."/>
            <person name="Hibbett D.S."/>
            <person name="Martin F."/>
            <person name="Nordberg H.P."/>
            <person name="Cantor M.N."/>
            <person name="Hua S.X."/>
        </authorList>
    </citation>
    <scope>NUCLEOTIDE SEQUENCE [LARGE SCALE GENOMIC DNA]</scope>
    <source>
        <strain evidence="1 2">Ve08.2h10</strain>
    </source>
</reference>
<accession>A0A0D0CNC2</accession>
<evidence type="ECO:0000313" key="2">
    <source>
        <dbReference type="Proteomes" id="UP000054538"/>
    </source>
</evidence>
<dbReference type="AlphaFoldDB" id="A0A0D0CNC2"/>
<dbReference type="Proteomes" id="UP000054538">
    <property type="component" value="Unassembled WGS sequence"/>
</dbReference>